<feature type="non-terminal residue" evidence="2">
    <location>
        <position position="1"/>
    </location>
</feature>
<organism evidence="2">
    <name type="scientific">marine metagenome</name>
    <dbReference type="NCBI Taxonomy" id="408172"/>
    <lineage>
        <taxon>unclassified sequences</taxon>
        <taxon>metagenomes</taxon>
        <taxon>ecological metagenomes</taxon>
    </lineage>
</organism>
<dbReference type="GO" id="GO:0000270">
    <property type="term" value="P:peptidoglycan metabolic process"/>
    <property type="evidence" value="ECO:0007669"/>
    <property type="project" value="TreeGrafter"/>
</dbReference>
<dbReference type="InterPro" id="IPR051599">
    <property type="entry name" value="Cell_Envelope_Assoc"/>
</dbReference>
<dbReference type="InterPro" id="IPR014729">
    <property type="entry name" value="Rossmann-like_a/b/a_fold"/>
</dbReference>
<sequence>RHEQQYLPMAIEQLPNVDAIVLLGGDVGLPLFPRLESEVRGNRIVHSFRLYRAGKAKIIVISGGNVFPQKEVQAESFYTRDLLIELGVPADSIMVEVTSRNTYENARETKKLLEANQHDKILLVTSAFHMPRALSVFRTLGIDAIPAPASYSIVNYSQPAILDWMPSLGNLGKMQAVIREKLGILVYRYRGWIL</sequence>
<dbReference type="AlphaFoldDB" id="A0A382CS57"/>
<dbReference type="GO" id="GO:0005886">
    <property type="term" value="C:plasma membrane"/>
    <property type="evidence" value="ECO:0007669"/>
    <property type="project" value="TreeGrafter"/>
</dbReference>
<dbReference type="PANTHER" id="PTHR30336">
    <property type="entry name" value="INNER MEMBRANE PROTEIN, PROBABLE PERMEASE"/>
    <property type="match status" value="1"/>
</dbReference>
<evidence type="ECO:0000259" key="1">
    <source>
        <dbReference type="Pfam" id="PF02698"/>
    </source>
</evidence>
<dbReference type="EMBL" id="UINC01035873">
    <property type="protein sequence ID" value="SVB28978.1"/>
    <property type="molecule type" value="Genomic_DNA"/>
</dbReference>
<name>A0A382CS57_9ZZZZ</name>
<feature type="domain" description="DUF218" evidence="1">
    <location>
        <begin position="18"/>
        <end position="183"/>
    </location>
</feature>
<accession>A0A382CS57</accession>
<dbReference type="Pfam" id="PF02698">
    <property type="entry name" value="DUF218"/>
    <property type="match status" value="1"/>
</dbReference>
<dbReference type="Gene3D" id="3.40.50.620">
    <property type="entry name" value="HUPs"/>
    <property type="match status" value="1"/>
</dbReference>
<dbReference type="InterPro" id="IPR003848">
    <property type="entry name" value="DUF218"/>
</dbReference>
<dbReference type="GO" id="GO:0043164">
    <property type="term" value="P:Gram-negative-bacterium-type cell wall biogenesis"/>
    <property type="evidence" value="ECO:0007669"/>
    <property type="project" value="TreeGrafter"/>
</dbReference>
<proteinExistence type="predicted"/>
<evidence type="ECO:0000313" key="2">
    <source>
        <dbReference type="EMBL" id="SVB28978.1"/>
    </source>
</evidence>
<reference evidence="2" key="1">
    <citation type="submission" date="2018-05" db="EMBL/GenBank/DDBJ databases">
        <authorList>
            <person name="Lanie J.A."/>
            <person name="Ng W.-L."/>
            <person name="Kazmierczak K.M."/>
            <person name="Andrzejewski T.M."/>
            <person name="Davidsen T.M."/>
            <person name="Wayne K.J."/>
            <person name="Tettelin H."/>
            <person name="Glass J.I."/>
            <person name="Rusch D."/>
            <person name="Podicherti R."/>
            <person name="Tsui H.-C.T."/>
            <person name="Winkler M.E."/>
        </authorList>
    </citation>
    <scope>NUCLEOTIDE SEQUENCE</scope>
</reference>
<protein>
    <recommendedName>
        <fullName evidence="1">DUF218 domain-containing protein</fullName>
    </recommendedName>
</protein>
<dbReference type="CDD" id="cd06259">
    <property type="entry name" value="YdcF-like"/>
    <property type="match status" value="1"/>
</dbReference>
<dbReference type="PANTHER" id="PTHR30336:SF4">
    <property type="entry name" value="ENVELOPE BIOGENESIS FACTOR ELYC"/>
    <property type="match status" value="1"/>
</dbReference>
<gene>
    <name evidence="2" type="ORF">METZ01_LOCUS181832</name>
</gene>